<dbReference type="Pfam" id="PF07734">
    <property type="entry name" value="FBA_1"/>
    <property type="match status" value="1"/>
</dbReference>
<feature type="domain" description="F-box" evidence="1">
    <location>
        <begin position="7"/>
        <end position="47"/>
    </location>
</feature>
<gene>
    <name evidence="2" type="ORF">ILEXP_LOCUS13392</name>
    <name evidence="3" type="ORF">ILEXP_LOCUS39573</name>
</gene>
<dbReference type="InterPro" id="IPR001810">
    <property type="entry name" value="F-box_dom"/>
</dbReference>
<dbReference type="NCBIfam" id="TIGR01640">
    <property type="entry name" value="F_box_assoc_1"/>
    <property type="match status" value="1"/>
</dbReference>
<keyword evidence="4" id="KW-1185">Reference proteome</keyword>
<dbReference type="SUPFAM" id="SSF81383">
    <property type="entry name" value="F-box domain"/>
    <property type="match status" value="1"/>
</dbReference>
<dbReference type="InterPro" id="IPR050796">
    <property type="entry name" value="SCF_F-box_component"/>
</dbReference>
<dbReference type="InterPro" id="IPR036047">
    <property type="entry name" value="F-box-like_dom_sf"/>
</dbReference>
<dbReference type="SMART" id="SM00256">
    <property type="entry name" value="FBOX"/>
    <property type="match status" value="1"/>
</dbReference>
<dbReference type="InterPro" id="IPR017451">
    <property type="entry name" value="F-box-assoc_interact_dom"/>
</dbReference>
<protein>
    <recommendedName>
        <fullName evidence="1">F-box domain-containing protein</fullName>
    </recommendedName>
</protein>
<reference evidence="2 4" key="1">
    <citation type="submission" date="2024-02" db="EMBL/GenBank/DDBJ databases">
        <authorList>
            <person name="Vignale AGUSTIN F."/>
            <person name="Sosa J E."/>
            <person name="Modenutti C."/>
        </authorList>
    </citation>
    <scope>NUCLEOTIDE SEQUENCE [LARGE SCALE GENOMIC DNA]</scope>
</reference>
<dbReference type="PANTHER" id="PTHR31672:SF13">
    <property type="entry name" value="F-BOX PROTEIN CPR30-LIKE"/>
    <property type="match status" value="1"/>
</dbReference>
<dbReference type="EMBL" id="CAUOFW020005425">
    <property type="protein sequence ID" value="CAK9170086.1"/>
    <property type="molecule type" value="Genomic_DNA"/>
</dbReference>
<proteinExistence type="predicted"/>
<evidence type="ECO:0000313" key="2">
    <source>
        <dbReference type="EMBL" id="CAK9145570.1"/>
    </source>
</evidence>
<sequence>MKNGVGLPQEIVTDILSRLPANSIGQFRCISMLWRSQLSSPELIKAHLNRNTHYEKLILISCNHSLFSLTLNNNPLESDSVATKLNFQESNNWGEVVGSCNDLLLVINGEDKKFLLKPTTRESKKLPDSSFALDPFASFIMYGLGFDSSIDDYKVVTLSSNDTDNEHEPDCTNMFENVYSLKSNSWKRVQNSPYDHAVALISSEIYVNGCVHWLASRVSDYLLVTAAFDLGDEKFREVAAPSSLDKDKFVYNKLLVLGGCLCMLDRNQTDLWVMKEYGVEESWTKYMICVPDACEITPLCLWGDEVVLLDLDGERLNVYNLKEETSRNLVVLGAPNKFEYGESFVESLVSPDRGNEIRGVE</sequence>
<dbReference type="AlphaFoldDB" id="A0ABC8RM01"/>
<name>A0ABC8RM01_9AQUA</name>
<dbReference type="Proteomes" id="UP001642360">
    <property type="component" value="Unassembled WGS sequence"/>
</dbReference>
<accession>A0ABC8RM01</accession>
<organism evidence="2 4">
    <name type="scientific">Ilex paraguariensis</name>
    <name type="common">yerba mate</name>
    <dbReference type="NCBI Taxonomy" id="185542"/>
    <lineage>
        <taxon>Eukaryota</taxon>
        <taxon>Viridiplantae</taxon>
        <taxon>Streptophyta</taxon>
        <taxon>Embryophyta</taxon>
        <taxon>Tracheophyta</taxon>
        <taxon>Spermatophyta</taxon>
        <taxon>Magnoliopsida</taxon>
        <taxon>eudicotyledons</taxon>
        <taxon>Gunneridae</taxon>
        <taxon>Pentapetalae</taxon>
        <taxon>asterids</taxon>
        <taxon>campanulids</taxon>
        <taxon>Aquifoliales</taxon>
        <taxon>Aquifoliaceae</taxon>
        <taxon>Ilex</taxon>
    </lineage>
</organism>
<dbReference type="PANTHER" id="PTHR31672">
    <property type="entry name" value="BNACNNG10540D PROTEIN"/>
    <property type="match status" value="1"/>
</dbReference>
<dbReference type="Gene3D" id="1.20.1280.50">
    <property type="match status" value="1"/>
</dbReference>
<dbReference type="EMBL" id="CAUOFW020001502">
    <property type="protein sequence ID" value="CAK9145570.1"/>
    <property type="molecule type" value="Genomic_DNA"/>
</dbReference>
<evidence type="ECO:0000313" key="3">
    <source>
        <dbReference type="EMBL" id="CAK9170086.1"/>
    </source>
</evidence>
<dbReference type="InterPro" id="IPR006527">
    <property type="entry name" value="F-box-assoc_dom_typ1"/>
</dbReference>
<comment type="caution">
    <text evidence="2">The sequence shown here is derived from an EMBL/GenBank/DDBJ whole genome shotgun (WGS) entry which is preliminary data.</text>
</comment>
<dbReference type="Pfam" id="PF00646">
    <property type="entry name" value="F-box"/>
    <property type="match status" value="1"/>
</dbReference>
<evidence type="ECO:0000259" key="1">
    <source>
        <dbReference type="SMART" id="SM00256"/>
    </source>
</evidence>
<evidence type="ECO:0000313" key="4">
    <source>
        <dbReference type="Proteomes" id="UP001642360"/>
    </source>
</evidence>